<dbReference type="Proteomes" id="UP000183257">
    <property type="component" value="Unassembled WGS sequence"/>
</dbReference>
<keyword evidence="5 12" id="KW-0732">Signal</keyword>
<evidence type="ECO:0000256" key="10">
    <source>
        <dbReference type="PROSITE-ProRule" id="PRU01360"/>
    </source>
</evidence>
<name>A0A1K1P8B2_9FLAO</name>
<dbReference type="PANTHER" id="PTHR30069">
    <property type="entry name" value="TONB-DEPENDENT OUTER MEMBRANE RECEPTOR"/>
    <property type="match status" value="1"/>
</dbReference>
<feature type="signal peptide" evidence="12">
    <location>
        <begin position="1"/>
        <end position="19"/>
    </location>
</feature>
<evidence type="ECO:0000313" key="15">
    <source>
        <dbReference type="EMBL" id="SFW43823.1"/>
    </source>
</evidence>
<dbReference type="EMBL" id="FPIY01000002">
    <property type="protein sequence ID" value="SFW43823.1"/>
    <property type="molecule type" value="Genomic_DNA"/>
</dbReference>
<keyword evidence="2 10" id="KW-0813">Transport</keyword>
<evidence type="ECO:0000256" key="5">
    <source>
        <dbReference type="ARBA" id="ARBA00022729"/>
    </source>
</evidence>
<keyword evidence="7 10" id="KW-0472">Membrane</keyword>
<dbReference type="RefSeq" id="WP_072303332.1">
    <property type="nucleotide sequence ID" value="NZ_FPIY01000002.1"/>
</dbReference>
<evidence type="ECO:0000256" key="4">
    <source>
        <dbReference type="ARBA" id="ARBA00022692"/>
    </source>
</evidence>
<dbReference type="GO" id="GO:0009279">
    <property type="term" value="C:cell outer membrane"/>
    <property type="evidence" value="ECO:0007669"/>
    <property type="project" value="UniProtKB-SubCell"/>
</dbReference>
<keyword evidence="6 11" id="KW-0798">TonB box</keyword>
<protein>
    <submittedName>
        <fullName evidence="15">Iron complex outermembrane recepter protein</fullName>
    </submittedName>
</protein>
<feature type="domain" description="TonB-dependent receptor-like beta-barrel" evidence="13">
    <location>
        <begin position="305"/>
        <end position="767"/>
    </location>
</feature>
<evidence type="ECO:0000259" key="13">
    <source>
        <dbReference type="Pfam" id="PF00593"/>
    </source>
</evidence>
<dbReference type="SUPFAM" id="SSF56935">
    <property type="entry name" value="Porins"/>
    <property type="match status" value="1"/>
</dbReference>
<evidence type="ECO:0000313" key="16">
    <source>
        <dbReference type="Proteomes" id="UP000183257"/>
    </source>
</evidence>
<dbReference type="PANTHER" id="PTHR30069:SF29">
    <property type="entry name" value="HEMOGLOBIN AND HEMOGLOBIN-HAPTOGLOBIN-BINDING PROTEIN 1-RELATED"/>
    <property type="match status" value="1"/>
</dbReference>
<dbReference type="Gene3D" id="2.170.130.10">
    <property type="entry name" value="TonB-dependent receptor, plug domain"/>
    <property type="match status" value="1"/>
</dbReference>
<evidence type="ECO:0000256" key="8">
    <source>
        <dbReference type="ARBA" id="ARBA00023170"/>
    </source>
</evidence>
<dbReference type="AlphaFoldDB" id="A0A1K1P8B2"/>
<evidence type="ECO:0000259" key="14">
    <source>
        <dbReference type="Pfam" id="PF07715"/>
    </source>
</evidence>
<dbReference type="Pfam" id="PF07715">
    <property type="entry name" value="Plug"/>
    <property type="match status" value="1"/>
</dbReference>
<evidence type="ECO:0000256" key="9">
    <source>
        <dbReference type="ARBA" id="ARBA00023237"/>
    </source>
</evidence>
<dbReference type="GO" id="GO:0044718">
    <property type="term" value="P:siderophore transmembrane transport"/>
    <property type="evidence" value="ECO:0007669"/>
    <property type="project" value="TreeGrafter"/>
</dbReference>
<dbReference type="InterPro" id="IPR000531">
    <property type="entry name" value="Beta-barrel_TonB"/>
</dbReference>
<feature type="chain" id="PRO_5012001184" evidence="12">
    <location>
        <begin position="20"/>
        <end position="798"/>
    </location>
</feature>
<evidence type="ECO:0000256" key="3">
    <source>
        <dbReference type="ARBA" id="ARBA00022452"/>
    </source>
</evidence>
<dbReference type="GO" id="GO:0015344">
    <property type="term" value="F:siderophore uptake transmembrane transporter activity"/>
    <property type="evidence" value="ECO:0007669"/>
    <property type="project" value="TreeGrafter"/>
</dbReference>
<dbReference type="Gene3D" id="2.40.170.20">
    <property type="entry name" value="TonB-dependent receptor, beta-barrel domain"/>
    <property type="match status" value="1"/>
</dbReference>
<organism evidence="15 16">
    <name type="scientific">Cellulophaga fucicola</name>
    <dbReference type="NCBI Taxonomy" id="76595"/>
    <lineage>
        <taxon>Bacteria</taxon>
        <taxon>Pseudomonadati</taxon>
        <taxon>Bacteroidota</taxon>
        <taxon>Flavobacteriia</taxon>
        <taxon>Flavobacteriales</taxon>
        <taxon>Flavobacteriaceae</taxon>
        <taxon>Cellulophaga</taxon>
    </lineage>
</organism>
<evidence type="ECO:0000256" key="12">
    <source>
        <dbReference type="SAM" id="SignalP"/>
    </source>
</evidence>
<evidence type="ECO:0000256" key="7">
    <source>
        <dbReference type="ARBA" id="ARBA00023136"/>
    </source>
</evidence>
<sequence>MRHTLTILCILVCQSFVFAQDCNNILLGEIIDFHDKTPLADAIIQVKGNKEQVYSDEFGKFTIKNLCNGSIELEISHPECSTRFIMVEINGNTHKKITLEHHLEELNEVKVIGSTINKTNSAQEKTLKTEQLERFGSSNLGDALKQINGVSSLNTGSNIVKPVIQGLSGSRVLILNNGTRMQDMEWGAEHAPNIDINAANKVTIVKGSAALQYGGDAIGGIILLDQNRIPKKDTIYGKTLVNGVSNGQGGNISTELTKAYENGFYVKGQASYKKLGDVEAPDYVLSNTGVSQFGASINFGKLGFESGWSAYYSYFDTNIGILSASHIGNVDDLITAINSDEPSKISDFTYDIKEPRQNVKHHLGKLKYYKRFEGLGKLNIQYDIQQNHRFEYDIRVGDDKGKASLDLKLTTQTLAADINIDAFEKQKFSFGILGRYQENFPNPETGVRRLIPDYEKVDFGVFATTEYKFSDATTLDAGIRYDYSKIDAQKFYITSRWEERGYDEDYSDIVVSDRSTQLLTNPKFSYHNFSASAGLKHRFSNENQFRFNYSLAQRAPNPSELFSDGLHHSAARIELGDLRIKSETSHRLSLSLGKDTYTWGYEVSPYYNLISDFILLEPTGVEFSLRGAFPVWEYRQTDARLLGVDASIYNNWTNNWRTDHKFSIVKGKDRTKNEALINIPSARLQNQITFAKQEWNNFNISLQSEYVFKQNEYIDNIMVYSPQQDQEVELDINTPPSAYHLLKLDSEMKFDLKNTKALTVGLGINNLLNTEYRDYLNRQRYFTDDLGRSFTLRLKLNY</sequence>
<dbReference type="InterPro" id="IPR012910">
    <property type="entry name" value="Plug_dom"/>
</dbReference>
<keyword evidence="16" id="KW-1185">Reference proteome</keyword>
<evidence type="ECO:0000256" key="2">
    <source>
        <dbReference type="ARBA" id="ARBA00022448"/>
    </source>
</evidence>
<dbReference type="InterPro" id="IPR008969">
    <property type="entry name" value="CarboxyPept-like_regulatory"/>
</dbReference>
<dbReference type="Pfam" id="PF13715">
    <property type="entry name" value="CarbopepD_reg_2"/>
    <property type="match status" value="1"/>
</dbReference>
<gene>
    <name evidence="15" type="ORF">SAMN05660313_01679</name>
</gene>
<dbReference type="InterPro" id="IPR036942">
    <property type="entry name" value="Beta-barrel_TonB_sf"/>
</dbReference>
<keyword evidence="4 10" id="KW-0812">Transmembrane</keyword>
<dbReference type="OrthoDB" id="9795928at2"/>
<comment type="subcellular location">
    <subcellularLocation>
        <location evidence="1 10">Cell outer membrane</location>
        <topology evidence="1 10">Multi-pass membrane protein</topology>
    </subcellularLocation>
</comment>
<dbReference type="Gene3D" id="2.60.40.1120">
    <property type="entry name" value="Carboxypeptidase-like, regulatory domain"/>
    <property type="match status" value="1"/>
</dbReference>
<keyword evidence="3 10" id="KW-1134">Transmembrane beta strand</keyword>
<keyword evidence="8" id="KW-0675">Receptor</keyword>
<evidence type="ECO:0000256" key="11">
    <source>
        <dbReference type="RuleBase" id="RU003357"/>
    </source>
</evidence>
<comment type="similarity">
    <text evidence="10 11">Belongs to the TonB-dependent receptor family.</text>
</comment>
<dbReference type="SUPFAM" id="SSF49464">
    <property type="entry name" value="Carboxypeptidase regulatory domain-like"/>
    <property type="match status" value="1"/>
</dbReference>
<evidence type="ECO:0000256" key="6">
    <source>
        <dbReference type="ARBA" id="ARBA00023077"/>
    </source>
</evidence>
<evidence type="ECO:0000256" key="1">
    <source>
        <dbReference type="ARBA" id="ARBA00004571"/>
    </source>
</evidence>
<accession>A0A1K1P8B2</accession>
<feature type="domain" description="TonB-dependent receptor plug" evidence="14">
    <location>
        <begin position="124"/>
        <end position="221"/>
    </location>
</feature>
<dbReference type="InterPro" id="IPR039426">
    <property type="entry name" value="TonB-dep_rcpt-like"/>
</dbReference>
<dbReference type="STRING" id="76595.SAMN05660313_01679"/>
<dbReference type="PROSITE" id="PS52016">
    <property type="entry name" value="TONB_DEPENDENT_REC_3"/>
    <property type="match status" value="1"/>
</dbReference>
<dbReference type="InterPro" id="IPR037066">
    <property type="entry name" value="Plug_dom_sf"/>
</dbReference>
<dbReference type="Pfam" id="PF00593">
    <property type="entry name" value="TonB_dep_Rec_b-barrel"/>
    <property type="match status" value="1"/>
</dbReference>
<reference evidence="16" key="1">
    <citation type="submission" date="2016-11" db="EMBL/GenBank/DDBJ databases">
        <authorList>
            <person name="Varghese N."/>
            <person name="Submissions S."/>
        </authorList>
    </citation>
    <scope>NUCLEOTIDE SEQUENCE [LARGE SCALE GENOMIC DNA]</scope>
    <source>
        <strain evidence="16">DSM 24786</strain>
    </source>
</reference>
<keyword evidence="9 10" id="KW-0998">Cell outer membrane</keyword>
<proteinExistence type="inferred from homology"/>